<evidence type="ECO:0008006" key="3">
    <source>
        <dbReference type="Google" id="ProtNLM"/>
    </source>
</evidence>
<dbReference type="RefSeq" id="WP_014025894.1">
    <property type="nucleotide sequence ID" value="NC_015931.1"/>
</dbReference>
<dbReference type="GeneID" id="11139989"/>
<evidence type="ECO:0000313" key="1">
    <source>
        <dbReference type="EMBL" id="AEM38217.1"/>
    </source>
</evidence>
<dbReference type="EMBL" id="CP002838">
    <property type="protein sequence ID" value="AEM38217.1"/>
    <property type="molecule type" value="Genomic_DNA"/>
</dbReference>
<proteinExistence type="predicted"/>
<dbReference type="KEGG" id="pfm:Pyrfu_0345"/>
<reference evidence="1 2" key="1">
    <citation type="journal article" date="2011" name="Stand. Genomic Sci.">
        <title>Complete genome sequence of the hyperthermophilic chemolithoautotroph Pyrolobus fumarii type strain (1A).</title>
        <authorList>
            <person name="Anderson I."/>
            <person name="Goker M."/>
            <person name="Nolan M."/>
            <person name="Lucas S."/>
            <person name="Hammon N."/>
            <person name="Deshpande S."/>
            <person name="Cheng J.F."/>
            <person name="Tapia R."/>
            <person name="Han C."/>
            <person name="Goodwin L."/>
            <person name="Pitluck S."/>
            <person name="Huntemann M."/>
            <person name="Liolios K."/>
            <person name="Ivanova N."/>
            <person name="Pagani I."/>
            <person name="Mavromatis K."/>
            <person name="Ovchinikova G."/>
            <person name="Pati A."/>
            <person name="Chen A."/>
            <person name="Palaniappan K."/>
            <person name="Land M."/>
            <person name="Hauser L."/>
            <person name="Brambilla E.M."/>
            <person name="Huber H."/>
            <person name="Yasawong M."/>
            <person name="Rohde M."/>
            <person name="Spring S."/>
            <person name="Abt B."/>
            <person name="Sikorski J."/>
            <person name="Wirth R."/>
            <person name="Detter J.C."/>
            <person name="Woyke T."/>
            <person name="Bristow J."/>
            <person name="Eisen J.A."/>
            <person name="Markowitz V."/>
            <person name="Hugenholtz P."/>
            <person name="Kyrpides N.C."/>
            <person name="Klenk H.P."/>
            <person name="Lapidus A."/>
        </authorList>
    </citation>
    <scope>NUCLEOTIDE SEQUENCE [LARGE SCALE GENOMIC DNA]</scope>
    <source>
        <strain evidence="2">DSM 11204 / 1A</strain>
    </source>
</reference>
<keyword evidence="2" id="KW-1185">Reference proteome</keyword>
<protein>
    <recommendedName>
        <fullName evidence="3">Carboxypeptidase regulatory-like domain-containing protein</fullName>
    </recommendedName>
</protein>
<dbReference type="InterPro" id="IPR008969">
    <property type="entry name" value="CarboxyPept-like_regulatory"/>
</dbReference>
<dbReference type="STRING" id="694429.Pyrfu_0345"/>
<dbReference type="HOGENOM" id="CLU_1340776_0_0_2"/>
<organism evidence="1 2">
    <name type="scientific">Pyrolobus fumarii (strain DSM 11204 / 1A)</name>
    <dbReference type="NCBI Taxonomy" id="694429"/>
    <lineage>
        <taxon>Archaea</taxon>
        <taxon>Thermoproteota</taxon>
        <taxon>Thermoprotei</taxon>
        <taxon>Desulfurococcales</taxon>
        <taxon>Pyrodictiaceae</taxon>
        <taxon>Pyrolobus</taxon>
    </lineage>
</organism>
<accession>G0EFP6</accession>
<dbReference type="SUPFAM" id="SSF49464">
    <property type="entry name" value="Carboxypeptidase regulatory domain-like"/>
    <property type="match status" value="1"/>
</dbReference>
<evidence type="ECO:0000313" key="2">
    <source>
        <dbReference type="Proteomes" id="UP000001037"/>
    </source>
</evidence>
<name>G0EFP6_PYRF1</name>
<dbReference type="InParanoid" id="G0EFP6"/>
<sequence>MARIIRTLWFRERRWLEEPIITLPFIGDVEPRRLLFYGAPAALVALLVALQNGLDWFPALIASSVIGLTVTALAPGCTAWCPEEKLLAAFRSTAVGKRPPAKSRAARERRGADRGVARVVVAVGEPVRLEGVAVAPDGSPLVGAQVVAEVDGRRVAEARTDGSGRFSALLYLKPGHHVIRIVGPDGVVLYERRVLVELKEGDKR</sequence>
<gene>
    <name evidence="1" type="ordered locus">Pyrfu_0345</name>
</gene>
<dbReference type="Proteomes" id="UP000001037">
    <property type="component" value="Chromosome"/>
</dbReference>
<dbReference type="AlphaFoldDB" id="G0EFP6"/>